<comment type="caution">
    <text evidence="1">The sequence shown here is derived from an EMBL/GenBank/DDBJ whole genome shotgun (WGS) entry which is preliminary data.</text>
</comment>
<feature type="non-terminal residue" evidence="1">
    <location>
        <position position="190"/>
    </location>
</feature>
<sequence>MVAKFKAHELEINRLKARVKLLKDREGVAAERSEDDAPIKGRNLDEGEAVAKRVSDDTEEMATILTSIETATVLASGVVDVPTGSRSIPTAGLPTVEEVPTGSDVVPNASLIFTTATVVTTPYIRRKGKETMVESETPKKKKVKEQIDAQVARELEEQMAREDQRMFEQVARDAQVARIHAKEELQMMIN</sequence>
<organism evidence="1">
    <name type="scientific">Tanacetum cinerariifolium</name>
    <name type="common">Dalmatian daisy</name>
    <name type="synonym">Chrysanthemum cinerariifolium</name>
    <dbReference type="NCBI Taxonomy" id="118510"/>
    <lineage>
        <taxon>Eukaryota</taxon>
        <taxon>Viridiplantae</taxon>
        <taxon>Streptophyta</taxon>
        <taxon>Embryophyta</taxon>
        <taxon>Tracheophyta</taxon>
        <taxon>Spermatophyta</taxon>
        <taxon>Magnoliopsida</taxon>
        <taxon>eudicotyledons</taxon>
        <taxon>Gunneridae</taxon>
        <taxon>Pentapetalae</taxon>
        <taxon>asterids</taxon>
        <taxon>campanulids</taxon>
        <taxon>Asterales</taxon>
        <taxon>Asteraceae</taxon>
        <taxon>Asteroideae</taxon>
        <taxon>Anthemideae</taxon>
        <taxon>Anthemidinae</taxon>
        <taxon>Tanacetum</taxon>
    </lineage>
</organism>
<dbReference type="AlphaFoldDB" id="A0A699Q966"/>
<evidence type="ECO:0000313" key="1">
    <source>
        <dbReference type="EMBL" id="GFC66343.1"/>
    </source>
</evidence>
<gene>
    <name evidence="1" type="ORF">Tci_838313</name>
</gene>
<dbReference type="EMBL" id="BKCJ011010618">
    <property type="protein sequence ID" value="GFC66343.1"/>
    <property type="molecule type" value="Genomic_DNA"/>
</dbReference>
<name>A0A699Q966_TANCI</name>
<reference evidence="1" key="1">
    <citation type="journal article" date="2019" name="Sci. Rep.">
        <title>Draft genome of Tanacetum cinerariifolium, the natural source of mosquito coil.</title>
        <authorList>
            <person name="Yamashiro T."/>
            <person name="Shiraishi A."/>
            <person name="Satake H."/>
            <person name="Nakayama K."/>
        </authorList>
    </citation>
    <scope>NUCLEOTIDE SEQUENCE</scope>
</reference>
<protein>
    <submittedName>
        <fullName evidence="1">Uncharacterized protein</fullName>
    </submittedName>
</protein>
<accession>A0A699Q966</accession>
<proteinExistence type="predicted"/>